<protein>
    <submittedName>
        <fullName evidence="2">Uncharacterized protein</fullName>
    </submittedName>
</protein>
<dbReference type="AlphaFoldDB" id="A0A1Z1WRM7"/>
<accession>A0A1Z1WRM7</accession>
<organism evidence="2 3">
    <name type="scientific">Streptomyces alboflavus</name>
    <dbReference type="NCBI Taxonomy" id="67267"/>
    <lineage>
        <taxon>Bacteria</taxon>
        <taxon>Bacillati</taxon>
        <taxon>Actinomycetota</taxon>
        <taxon>Actinomycetes</taxon>
        <taxon>Kitasatosporales</taxon>
        <taxon>Streptomycetaceae</taxon>
        <taxon>Streptomyces</taxon>
    </lineage>
</organism>
<dbReference type="EMBL" id="CP021748">
    <property type="protein sequence ID" value="ARX89054.1"/>
    <property type="molecule type" value="Genomic_DNA"/>
</dbReference>
<sequence length="141" mass="15187">MSSRDEAKGDEPIRDEARLLALEVDAIHGLVPESGEPPAVRDATVLAVWAWSPRARLLALGPGRRAPVRAQSTPGADAVDEPYAPDRPSRTLDLGLRRLRRRPGGGRRGRPVLDLPRDSRPAPGPLPSWSPPPMAGRPHGT</sequence>
<dbReference type="Proteomes" id="UP000195880">
    <property type="component" value="Chromosome"/>
</dbReference>
<proteinExistence type="predicted"/>
<keyword evidence="3" id="KW-1185">Reference proteome</keyword>
<evidence type="ECO:0000313" key="3">
    <source>
        <dbReference type="Proteomes" id="UP000195880"/>
    </source>
</evidence>
<name>A0A1Z1WRM7_9ACTN</name>
<feature type="compositionally biased region" description="Basic residues" evidence="1">
    <location>
        <begin position="97"/>
        <end position="110"/>
    </location>
</feature>
<feature type="compositionally biased region" description="Pro residues" evidence="1">
    <location>
        <begin position="122"/>
        <end position="135"/>
    </location>
</feature>
<reference evidence="2 3" key="1">
    <citation type="submission" date="2017-05" db="EMBL/GenBank/DDBJ databases">
        <title>Streptomyces alboflavus Genome sequencing and assembly.</title>
        <authorList>
            <person name="Wang Y."/>
            <person name="Du B."/>
            <person name="Ding Y."/>
            <person name="Liu H."/>
            <person name="Hou Q."/>
            <person name="Liu K."/>
            <person name="Wang C."/>
            <person name="Yao L."/>
        </authorList>
    </citation>
    <scope>NUCLEOTIDE SEQUENCE [LARGE SCALE GENOMIC DNA]</scope>
    <source>
        <strain evidence="2 3">MDJK44</strain>
    </source>
</reference>
<gene>
    <name evidence="2" type="ORF">SMD44_08541</name>
</gene>
<evidence type="ECO:0000256" key="1">
    <source>
        <dbReference type="SAM" id="MobiDB-lite"/>
    </source>
</evidence>
<dbReference type="KEGG" id="salf:SMD44_08541"/>
<dbReference type="RefSeq" id="WP_087887116.1">
    <property type="nucleotide sequence ID" value="NZ_CP021748.1"/>
</dbReference>
<feature type="region of interest" description="Disordered" evidence="1">
    <location>
        <begin position="62"/>
        <end position="141"/>
    </location>
</feature>
<evidence type="ECO:0000313" key="2">
    <source>
        <dbReference type="EMBL" id="ARX89054.1"/>
    </source>
</evidence>